<sequence length="59" mass="6472">MERIFAGSGYNGTFDGMRKSMGSFRLAADDDCNDHNATADKAMIRFAGGGNKRQPKKTR</sequence>
<protein>
    <submittedName>
        <fullName evidence="1">Uncharacterized protein</fullName>
    </submittedName>
</protein>
<comment type="caution">
    <text evidence="1">The sequence shown here is derived from an EMBL/GenBank/DDBJ whole genome shotgun (WGS) entry which is preliminary data.</text>
</comment>
<dbReference type="EMBL" id="JARPYI010000012">
    <property type="protein sequence ID" value="MDT2601570.1"/>
    <property type="molecule type" value="Genomic_DNA"/>
</dbReference>
<evidence type="ECO:0000313" key="1">
    <source>
        <dbReference type="EMBL" id="MDT2601570.1"/>
    </source>
</evidence>
<organism evidence="1 2">
    <name type="scientific">Enterococcus hulanensis</name>
    <dbReference type="NCBI Taxonomy" id="2559929"/>
    <lineage>
        <taxon>Bacteria</taxon>
        <taxon>Bacillati</taxon>
        <taxon>Bacillota</taxon>
        <taxon>Bacilli</taxon>
        <taxon>Lactobacillales</taxon>
        <taxon>Enterococcaceae</taxon>
        <taxon>Enterococcus</taxon>
    </lineage>
</organism>
<name>A0ABU3F356_9ENTE</name>
<dbReference type="Proteomes" id="UP001252875">
    <property type="component" value="Unassembled WGS sequence"/>
</dbReference>
<keyword evidence="2" id="KW-1185">Reference proteome</keyword>
<accession>A0ABU3F356</accession>
<gene>
    <name evidence="1" type="ORF">P7D85_17465</name>
</gene>
<evidence type="ECO:0000313" key="2">
    <source>
        <dbReference type="Proteomes" id="UP001252875"/>
    </source>
</evidence>
<reference evidence="1 2" key="1">
    <citation type="submission" date="2023-03" db="EMBL/GenBank/DDBJ databases">
        <authorList>
            <person name="Shen W."/>
            <person name="Cai J."/>
        </authorList>
    </citation>
    <scope>NUCLEOTIDE SEQUENCE [LARGE SCALE GENOMIC DNA]</scope>
    <source>
        <strain evidence="1 2">D6-4</strain>
    </source>
</reference>
<proteinExistence type="predicted"/>